<accession>A0ABR2IA84</accession>
<reference evidence="2 3" key="1">
    <citation type="journal article" date="2024" name="IMA Fungus">
        <title>Apiospora arundinis, a panoply of carbohydrate-active enzymes and secondary metabolites.</title>
        <authorList>
            <person name="Sorensen T."/>
            <person name="Petersen C."/>
            <person name="Muurmann A.T."/>
            <person name="Christiansen J.V."/>
            <person name="Brundto M.L."/>
            <person name="Overgaard C.K."/>
            <person name="Boysen A.T."/>
            <person name="Wollenberg R.D."/>
            <person name="Larsen T.O."/>
            <person name="Sorensen J.L."/>
            <person name="Nielsen K.L."/>
            <person name="Sondergaard T.E."/>
        </authorList>
    </citation>
    <scope>NUCLEOTIDE SEQUENCE [LARGE SCALE GENOMIC DNA]</scope>
    <source>
        <strain evidence="2 3">AAU 773</strain>
    </source>
</reference>
<name>A0ABR2IA84_9PEZI</name>
<dbReference type="EMBL" id="JAPCWZ010000006">
    <property type="protein sequence ID" value="KAK8859904.1"/>
    <property type="molecule type" value="Genomic_DNA"/>
</dbReference>
<dbReference type="Proteomes" id="UP001390339">
    <property type="component" value="Unassembled WGS sequence"/>
</dbReference>
<sequence length="133" mass="13617">MNKILAMLLFFALAATAECALWVPQETGHVAAAAITPATPATSPLVAVAPAASATTTASSSNNTWVNSQTCGWVASTSSYPWTCNEEWHCATNAAHVIGCVSGTYSPLFSVCFDQSAVAAAGCSDPKIGTGCW</sequence>
<comment type="caution">
    <text evidence="2">The sequence shown here is derived from an EMBL/GenBank/DDBJ whole genome shotgun (WGS) entry which is preliminary data.</text>
</comment>
<evidence type="ECO:0000313" key="2">
    <source>
        <dbReference type="EMBL" id="KAK8859904.1"/>
    </source>
</evidence>
<keyword evidence="1" id="KW-0732">Signal</keyword>
<keyword evidence="3" id="KW-1185">Reference proteome</keyword>
<feature type="chain" id="PRO_5045201291" evidence="1">
    <location>
        <begin position="20"/>
        <end position="133"/>
    </location>
</feature>
<proteinExistence type="predicted"/>
<protein>
    <submittedName>
        <fullName evidence="2">Uncharacterized protein</fullName>
    </submittedName>
</protein>
<organism evidence="2 3">
    <name type="scientific">Apiospora arundinis</name>
    <dbReference type="NCBI Taxonomy" id="335852"/>
    <lineage>
        <taxon>Eukaryota</taxon>
        <taxon>Fungi</taxon>
        <taxon>Dikarya</taxon>
        <taxon>Ascomycota</taxon>
        <taxon>Pezizomycotina</taxon>
        <taxon>Sordariomycetes</taxon>
        <taxon>Xylariomycetidae</taxon>
        <taxon>Amphisphaeriales</taxon>
        <taxon>Apiosporaceae</taxon>
        <taxon>Apiospora</taxon>
    </lineage>
</organism>
<evidence type="ECO:0000256" key="1">
    <source>
        <dbReference type="SAM" id="SignalP"/>
    </source>
</evidence>
<evidence type="ECO:0000313" key="3">
    <source>
        <dbReference type="Proteomes" id="UP001390339"/>
    </source>
</evidence>
<gene>
    <name evidence="2" type="ORF">PGQ11_010638</name>
</gene>
<feature type="signal peptide" evidence="1">
    <location>
        <begin position="1"/>
        <end position="19"/>
    </location>
</feature>